<organism evidence="1 2">
    <name type="scientific">Penicillium canescens</name>
    <dbReference type="NCBI Taxonomy" id="5083"/>
    <lineage>
        <taxon>Eukaryota</taxon>
        <taxon>Fungi</taxon>
        <taxon>Dikarya</taxon>
        <taxon>Ascomycota</taxon>
        <taxon>Pezizomycotina</taxon>
        <taxon>Eurotiomycetes</taxon>
        <taxon>Eurotiomycetidae</taxon>
        <taxon>Eurotiales</taxon>
        <taxon>Aspergillaceae</taxon>
        <taxon>Penicillium</taxon>
    </lineage>
</organism>
<evidence type="ECO:0000313" key="1">
    <source>
        <dbReference type="EMBL" id="KAJ6038388.1"/>
    </source>
</evidence>
<protein>
    <submittedName>
        <fullName evidence="1">Uncharacterized protein</fullName>
    </submittedName>
</protein>
<sequence length="75" mass="8429">MERRRDKYTSLDEDVMNQSILHIEDIEGITTDIDDKPVSATVGVAPHQGSRLPKMTKYELPSIDKLTGEETDSPN</sequence>
<dbReference type="EMBL" id="JAQJZL010000009">
    <property type="protein sequence ID" value="KAJ6038388.1"/>
    <property type="molecule type" value="Genomic_DNA"/>
</dbReference>
<comment type="caution">
    <text evidence="1">The sequence shown here is derived from an EMBL/GenBank/DDBJ whole genome shotgun (WGS) entry which is preliminary data.</text>
</comment>
<name>A0AAD6N7K0_PENCN</name>
<gene>
    <name evidence="1" type="ORF">N7460_008159</name>
</gene>
<accession>A0AAD6N7K0</accession>
<proteinExistence type="predicted"/>
<dbReference type="Proteomes" id="UP001219568">
    <property type="component" value="Unassembled WGS sequence"/>
</dbReference>
<reference evidence="1" key="2">
    <citation type="submission" date="2023-01" db="EMBL/GenBank/DDBJ databases">
        <authorList>
            <person name="Petersen C."/>
        </authorList>
    </citation>
    <scope>NUCLEOTIDE SEQUENCE</scope>
    <source>
        <strain evidence="1">IBT 15450</strain>
    </source>
</reference>
<keyword evidence="2" id="KW-1185">Reference proteome</keyword>
<dbReference type="AlphaFoldDB" id="A0AAD6N7K0"/>
<reference evidence="1" key="1">
    <citation type="journal article" date="2023" name="IMA Fungus">
        <title>Comparative genomic study of the Penicillium genus elucidates a diverse pangenome and 15 lateral gene transfer events.</title>
        <authorList>
            <person name="Petersen C."/>
            <person name="Sorensen T."/>
            <person name="Nielsen M.R."/>
            <person name="Sondergaard T.E."/>
            <person name="Sorensen J.L."/>
            <person name="Fitzpatrick D.A."/>
            <person name="Frisvad J.C."/>
            <person name="Nielsen K.L."/>
        </authorList>
    </citation>
    <scope>NUCLEOTIDE SEQUENCE</scope>
    <source>
        <strain evidence="1">IBT 15450</strain>
    </source>
</reference>
<evidence type="ECO:0000313" key="2">
    <source>
        <dbReference type="Proteomes" id="UP001219568"/>
    </source>
</evidence>